<dbReference type="HOGENOM" id="CLU_3289996_0_0_0"/>
<dbReference type="Proteomes" id="UP000027982">
    <property type="component" value="Chromosome"/>
</dbReference>
<dbReference type="InterPro" id="IPR002725">
    <property type="entry name" value="YgjP-like_metallopeptidase"/>
</dbReference>
<dbReference type="STRING" id="661478.OP10G_2670"/>
<name>A0A068NR97_FIMGI</name>
<evidence type="ECO:0000259" key="1">
    <source>
        <dbReference type="Pfam" id="PF01863"/>
    </source>
</evidence>
<protein>
    <recommendedName>
        <fullName evidence="1">YgjP-like metallopeptidase domain-containing protein</fullName>
    </recommendedName>
</protein>
<dbReference type="AlphaFoldDB" id="A0A068NR97"/>
<sequence>MLHELCHLLVPDHSRAFFRLLDGHMPDWRERKTRLERLLA</sequence>
<organism evidence="2 3">
    <name type="scientific">Fimbriimonas ginsengisoli Gsoil 348</name>
    <dbReference type="NCBI Taxonomy" id="661478"/>
    <lineage>
        <taxon>Bacteria</taxon>
        <taxon>Bacillati</taxon>
        <taxon>Armatimonadota</taxon>
        <taxon>Fimbriimonadia</taxon>
        <taxon>Fimbriimonadales</taxon>
        <taxon>Fimbriimonadaceae</taxon>
        <taxon>Fimbriimonas</taxon>
    </lineage>
</organism>
<dbReference type="Pfam" id="PF01863">
    <property type="entry name" value="YgjP-like"/>
    <property type="match status" value="1"/>
</dbReference>
<dbReference type="CDD" id="cd07344">
    <property type="entry name" value="M48_yhfN_like"/>
    <property type="match status" value="1"/>
</dbReference>
<dbReference type="EMBL" id="CP007139">
    <property type="protein sequence ID" value="AIE86038.1"/>
    <property type="molecule type" value="Genomic_DNA"/>
</dbReference>
<evidence type="ECO:0000313" key="2">
    <source>
        <dbReference type="EMBL" id="AIE86038.1"/>
    </source>
</evidence>
<gene>
    <name evidence="2" type="ORF">OP10G_2670</name>
</gene>
<accession>A0A068NR97</accession>
<feature type="domain" description="YgjP-like metallopeptidase" evidence="1">
    <location>
        <begin position="2"/>
        <end position="37"/>
    </location>
</feature>
<proteinExistence type="predicted"/>
<dbReference type="Gene3D" id="3.30.2010.10">
    <property type="entry name" value="Metalloproteases ('zincins'), catalytic domain"/>
    <property type="match status" value="1"/>
</dbReference>
<evidence type="ECO:0000313" key="3">
    <source>
        <dbReference type="Proteomes" id="UP000027982"/>
    </source>
</evidence>
<reference evidence="2 3" key="1">
    <citation type="journal article" date="2014" name="PLoS ONE">
        <title>The first complete genome sequence of the class fimbriimonadia in the phylum armatimonadetes.</title>
        <authorList>
            <person name="Hu Z.Y."/>
            <person name="Wang Y.Z."/>
            <person name="Im W.T."/>
            <person name="Wang S.Y."/>
            <person name="Zhao G.P."/>
            <person name="Zheng H.J."/>
            <person name="Quan Z.X."/>
        </authorList>
    </citation>
    <scope>NUCLEOTIDE SEQUENCE [LARGE SCALE GENOMIC DNA]</scope>
    <source>
        <strain evidence="2">Gsoil 348</strain>
    </source>
</reference>
<dbReference type="KEGG" id="fgi:OP10G_2670"/>
<keyword evidence="3" id="KW-1185">Reference proteome</keyword>